<organism evidence="3 4">
    <name type="scientific">Frankliniella occidentalis</name>
    <name type="common">Western flower thrips</name>
    <name type="synonym">Euthrips occidentalis</name>
    <dbReference type="NCBI Taxonomy" id="133901"/>
    <lineage>
        <taxon>Eukaryota</taxon>
        <taxon>Metazoa</taxon>
        <taxon>Ecdysozoa</taxon>
        <taxon>Arthropoda</taxon>
        <taxon>Hexapoda</taxon>
        <taxon>Insecta</taxon>
        <taxon>Pterygota</taxon>
        <taxon>Neoptera</taxon>
        <taxon>Paraneoptera</taxon>
        <taxon>Thysanoptera</taxon>
        <taxon>Terebrantia</taxon>
        <taxon>Thripoidea</taxon>
        <taxon>Thripidae</taxon>
        <taxon>Frankliniella</taxon>
    </lineage>
</organism>
<dbReference type="GeneID" id="113203683"/>
<evidence type="ECO:0000256" key="1">
    <source>
        <dbReference type="SAM" id="MobiDB-lite"/>
    </source>
</evidence>
<accession>A0A9C6X5R9</accession>
<keyword evidence="3" id="KW-1185">Reference proteome</keyword>
<evidence type="ECO:0000256" key="2">
    <source>
        <dbReference type="SAM" id="SignalP"/>
    </source>
</evidence>
<dbReference type="AlphaFoldDB" id="A0A9C6X5R9"/>
<feature type="chain" id="PRO_5038952845" evidence="2">
    <location>
        <begin position="23"/>
        <end position="220"/>
    </location>
</feature>
<evidence type="ECO:0000313" key="4">
    <source>
        <dbReference type="RefSeq" id="XP_052129591.1"/>
    </source>
</evidence>
<keyword evidence="2" id="KW-0732">Signal</keyword>
<feature type="signal peptide" evidence="2">
    <location>
        <begin position="1"/>
        <end position="22"/>
    </location>
</feature>
<gene>
    <name evidence="4" type="primary">LOC113203683</name>
</gene>
<dbReference type="RefSeq" id="XP_052129591.1">
    <property type="nucleotide sequence ID" value="XM_052273631.1"/>
</dbReference>
<evidence type="ECO:0000313" key="3">
    <source>
        <dbReference type="Proteomes" id="UP000504606"/>
    </source>
</evidence>
<dbReference type="KEGG" id="foc:113203683"/>
<feature type="region of interest" description="Disordered" evidence="1">
    <location>
        <begin position="115"/>
        <end position="168"/>
    </location>
</feature>
<sequence>MPACAALCLALWIAAPAAPAGGAPEAPGAAATAAAAVPSASPLTGLPTSGESLLQRRWRLDSPLPTLWGPSGAGAGAGPPEPRGESDEELGGRQHYPARRSLHWLPSGLGTNWDLRGENAHPVRHPKSHHGRHHGQHAPHPTAGAPAASSSASEAFTPTTSAATSSTRTAINRTLGRVEFNSLVKCLSDMPVPIYSYNGRIREWSPWTALNLYWHVTLGY</sequence>
<reference evidence="4" key="1">
    <citation type="submission" date="2025-08" db="UniProtKB">
        <authorList>
            <consortium name="RefSeq"/>
        </authorList>
    </citation>
    <scope>IDENTIFICATION</scope>
    <source>
        <tissue evidence="4">Whole organism</tissue>
    </source>
</reference>
<dbReference type="Proteomes" id="UP000504606">
    <property type="component" value="Unplaced"/>
</dbReference>
<proteinExistence type="predicted"/>
<feature type="compositionally biased region" description="Low complexity" evidence="1">
    <location>
        <begin position="138"/>
        <end position="168"/>
    </location>
</feature>
<feature type="compositionally biased region" description="Basic residues" evidence="1">
    <location>
        <begin position="122"/>
        <end position="137"/>
    </location>
</feature>
<feature type="region of interest" description="Disordered" evidence="1">
    <location>
        <begin position="63"/>
        <end position="91"/>
    </location>
</feature>
<protein>
    <submittedName>
        <fullName evidence="4">Uncharacterized protein LOC113203683</fullName>
    </submittedName>
</protein>
<name>A0A9C6X5R9_FRAOC</name>